<dbReference type="Pfam" id="PF13304">
    <property type="entry name" value="AAA_21"/>
    <property type="match status" value="1"/>
</dbReference>
<feature type="domain" description="ATPase AAA-type core" evidence="1">
    <location>
        <begin position="255"/>
        <end position="364"/>
    </location>
</feature>
<dbReference type="PANTHER" id="PTHR43581:SF2">
    <property type="entry name" value="EXCINUCLEASE ATPASE SUBUNIT"/>
    <property type="match status" value="1"/>
</dbReference>
<dbReference type="Gene3D" id="3.40.50.300">
    <property type="entry name" value="P-loop containing nucleotide triphosphate hydrolases"/>
    <property type="match status" value="1"/>
</dbReference>
<dbReference type="PATRIC" id="fig|28229.3.peg.2281"/>
<dbReference type="GO" id="GO:0016887">
    <property type="term" value="F:ATP hydrolysis activity"/>
    <property type="evidence" value="ECO:0007669"/>
    <property type="project" value="InterPro"/>
</dbReference>
<gene>
    <name evidence="2" type="ORF">GAB14E_2653</name>
</gene>
<comment type="caution">
    <text evidence="2">The sequence shown here is derived from an EMBL/GenBank/DDBJ whole genome shotgun (WGS) entry which is preliminary data.</text>
</comment>
<protein>
    <recommendedName>
        <fullName evidence="1">ATPase AAA-type core domain-containing protein</fullName>
    </recommendedName>
</protein>
<dbReference type="EMBL" id="JQEC01000027">
    <property type="protein sequence ID" value="KGJ93329.1"/>
    <property type="molecule type" value="Genomic_DNA"/>
</dbReference>
<dbReference type="Proteomes" id="UP000029868">
    <property type="component" value="Unassembled WGS sequence"/>
</dbReference>
<dbReference type="InterPro" id="IPR003959">
    <property type="entry name" value="ATPase_AAA_core"/>
</dbReference>
<evidence type="ECO:0000313" key="2">
    <source>
        <dbReference type="EMBL" id="KGJ93329.1"/>
    </source>
</evidence>
<accession>A0A099KRE2</accession>
<dbReference type="InterPro" id="IPR051396">
    <property type="entry name" value="Bact_Antivir_Def_Nuclease"/>
</dbReference>
<dbReference type="SUPFAM" id="SSF52540">
    <property type="entry name" value="P-loop containing nucleoside triphosphate hydrolases"/>
    <property type="match status" value="1"/>
</dbReference>
<dbReference type="CDD" id="cd00267">
    <property type="entry name" value="ABC_ATPase"/>
    <property type="match status" value="1"/>
</dbReference>
<sequence>MKLTFKSHHLSITQFPEVNLPKFSLVTGRNGSGKSHMLQAINTGKIAIDIAPQFQQNIALFDWNTLIPNKANTANSQAIFQGITNISTRKKQMLDAHRPQLLGIASQFGLTDRVEGDIWELAHLDKDELGELLLGTSHDKEQVFNQINSTTSAVVNNIIQSDGGLSKLAKLAPSQFLKLTEEDLFSHFLNFNGGSLFQQTFSEVFLRYHELVKLNKLKELDHKDGVKGVRYLSNEKFIETYGKPPWDFVNRLLEDAELDFEISKPEGYVTSTFSTVLTKKSSGNEVNFAQLSSGEKILMSFAFCIYNAKGSLNAPNQPKVLLFDEVDATLHPSMSKQLMKVIINTLVGELGIHVIMTTHSPSTVAVAPEEAVYLLNSGNLGLEKVNKRQAISSLTAEVPTLAISFDGRRQVFVESHLDAERYDLLYRTLSKILNSERSLIFMGVGRKKSDGREDNGGCDKVKAIVKSLRDGGNESVYGLLDWDTTNEPQERLYILGQGKRYAIENLLLDPLLLMSLLIRDNRGLYQNYGLISEVAHSQLVNLDNATLQEAVNKVQQKIIGKNVNLEDSIDVTYYGGIQLSISKSYLHMQGHELEGMVRAAFPELGRYNNSIKLLKAIIDPIMFESPEFIPLEIIKCFESLLND</sequence>
<dbReference type="AlphaFoldDB" id="A0A099KRE2"/>
<evidence type="ECO:0000259" key="1">
    <source>
        <dbReference type="Pfam" id="PF13304"/>
    </source>
</evidence>
<proteinExistence type="predicted"/>
<dbReference type="PANTHER" id="PTHR43581">
    <property type="entry name" value="ATP/GTP PHOSPHATASE"/>
    <property type="match status" value="1"/>
</dbReference>
<dbReference type="GO" id="GO:0005524">
    <property type="term" value="F:ATP binding"/>
    <property type="evidence" value="ECO:0007669"/>
    <property type="project" value="InterPro"/>
</dbReference>
<name>A0A099KRE2_COLPS</name>
<evidence type="ECO:0000313" key="3">
    <source>
        <dbReference type="Proteomes" id="UP000029868"/>
    </source>
</evidence>
<organism evidence="2 3">
    <name type="scientific">Colwellia psychrerythraea</name>
    <name type="common">Vibrio psychroerythus</name>
    <dbReference type="NCBI Taxonomy" id="28229"/>
    <lineage>
        <taxon>Bacteria</taxon>
        <taxon>Pseudomonadati</taxon>
        <taxon>Pseudomonadota</taxon>
        <taxon>Gammaproteobacteria</taxon>
        <taxon>Alteromonadales</taxon>
        <taxon>Colwelliaceae</taxon>
        <taxon>Colwellia</taxon>
    </lineage>
</organism>
<reference evidence="2 3" key="1">
    <citation type="submission" date="2014-08" db="EMBL/GenBank/DDBJ databases">
        <title>Genomic and Phenotypic Diversity of Colwellia psychrerythraea strains from Disparate Marine Basins.</title>
        <authorList>
            <person name="Techtmann S.M."/>
            <person name="Stelling S.C."/>
            <person name="Utturkar S.M."/>
            <person name="Alshibli N."/>
            <person name="Harris A."/>
            <person name="Brown S.D."/>
            <person name="Hazen T.C."/>
        </authorList>
    </citation>
    <scope>NUCLEOTIDE SEQUENCE [LARGE SCALE GENOMIC DNA]</scope>
    <source>
        <strain evidence="2 3">GAB14E</strain>
    </source>
</reference>
<dbReference type="InterPro" id="IPR027417">
    <property type="entry name" value="P-loop_NTPase"/>
</dbReference>